<dbReference type="InterPro" id="IPR027417">
    <property type="entry name" value="P-loop_NTPase"/>
</dbReference>
<dbReference type="PANTHER" id="PTHR30473:SF2">
    <property type="entry name" value="PIN DOMAIN-CONTAINING PROTEIN"/>
    <property type="match status" value="1"/>
</dbReference>
<dbReference type="OrthoDB" id="9773137at2"/>
<dbReference type="Gene3D" id="3.40.50.300">
    <property type="entry name" value="P-loop containing nucleotide triphosphate hydrolases"/>
    <property type="match status" value="1"/>
</dbReference>
<gene>
    <name evidence="7" type="primary">ybeZ_1</name>
    <name evidence="7" type="ORF">CA12_35370</name>
</gene>
<dbReference type="Gene3D" id="3.40.50.1010">
    <property type="entry name" value="5'-nuclease"/>
    <property type="match status" value="1"/>
</dbReference>
<name>A0A517PDF9_9PLAN</name>
<comment type="similarity">
    <text evidence="4">In the N-terminal section; belongs to the PINc/VapC protein family.</text>
</comment>
<dbReference type="InterPro" id="IPR002716">
    <property type="entry name" value="PIN_dom"/>
</dbReference>
<keyword evidence="3" id="KW-0067">ATP-binding</keyword>
<dbReference type="Pfam" id="PF13638">
    <property type="entry name" value="PIN_4"/>
    <property type="match status" value="1"/>
</dbReference>
<dbReference type="GO" id="GO:0005524">
    <property type="term" value="F:ATP binding"/>
    <property type="evidence" value="ECO:0007669"/>
    <property type="project" value="UniProtKB-KW"/>
</dbReference>
<keyword evidence="8" id="KW-1185">Reference proteome</keyword>
<feature type="domain" description="PIN" evidence="6">
    <location>
        <begin position="73"/>
        <end position="208"/>
    </location>
</feature>
<organism evidence="7 8">
    <name type="scientific">Alienimonas californiensis</name>
    <dbReference type="NCBI Taxonomy" id="2527989"/>
    <lineage>
        <taxon>Bacteria</taxon>
        <taxon>Pseudomonadati</taxon>
        <taxon>Planctomycetota</taxon>
        <taxon>Planctomycetia</taxon>
        <taxon>Planctomycetales</taxon>
        <taxon>Planctomycetaceae</taxon>
        <taxon>Alienimonas</taxon>
    </lineage>
</organism>
<dbReference type="Proteomes" id="UP000318741">
    <property type="component" value="Chromosome"/>
</dbReference>
<sequence length="515" mass="55793">MSAPAALRSPVAFDSHSGASDFGAGLDAAAGEEQPNLASPGGPPSPDELAADDETLEDAADDVRTPDTGPVPKTFVLDTNVILHDSQCLRSFAEHDVAVPMTVLEELDRFKKGAEEKHFHARRFLRELDGLTGELLSTAGIGLGEAGDGSKLGRVRVVMGRRDDPAIQGVFTEDTPDHRILAAAMAVHRAEGDQRIVVLVTKDTNLRMKAKALGLIAQDWENDKVESHEALYTGKRIVQNMPSETVDRFYSPPGSVPAAELPEVVGPIANENFILRNGSKSALATYLPGPREFRRVEKSTVYGIAPRNAEQSFAVRALLDDDVRLVSLTGKAGSGKTLLALAAALAQRTKYRQILLARPVVPLSNRDLGFLPGDIGAKLDPYMQPLHDNLSVIRHALGDESEDAKRIPLMLETGKLEISPLAYIRGRSLPRIYFIIDEAQNLTPHEVKTIVTRAGEGTKIVLTGDVKQIDHPYLDGLSNGLSHLIHRMTGQPLYAHVTLEKGERSELAELASDLL</sequence>
<dbReference type="InterPro" id="IPR003714">
    <property type="entry name" value="PhoH"/>
</dbReference>
<evidence type="ECO:0000313" key="7">
    <source>
        <dbReference type="EMBL" id="QDT17415.1"/>
    </source>
</evidence>
<dbReference type="KEGG" id="acaf:CA12_35370"/>
<dbReference type="AlphaFoldDB" id="A0A517PDF9"/>
<evidence type="ECO:0000259" key="6">
    <source>
        <dbReference type="SMART" id="SM00670"/>
    </source>
</evidence>
<keyword evidence="2" id="KW-0547">Nucleotide-binding</keyword>
<evidence type="ECO:0000313" key="8">
    <source>
        <dbReference type="Proteomes" id="UP000318741"/>
    </source>
</evidence>
<dbReference type="FunFam" id="3.40.50.300:FF:000013">
    <property type="entry name" value="PhoH family ATPase"/>
    <property type="match status" value="1"/>
</dbReference>
<dbReference type="GO" id="GO:0005829">
    <property type="term" value="C:cytosol"/>
    <property type="evidence" value="ECO:0007669"/>
    <property type="project" value="TreeGrafter"/>
</dbReference>
<dbReference type="InterPro" id="IPR029060">
    <property type="entry name" value="PIN-like_dom_sf"/>
</dbReference>
<protein>
    <submittedName>
        <fullName evidence="7">PhoH-like protein</fullName>
    </submittedName>
</protein>
<evidence type="ECO:0000256" key="1">
    <source>
        <dbReference type="ARBA" id="ARBA00010393"/>
    </source>
</evidence>
<accession>A0A517PDF9</accession>
<dbReference type="CDD" id="cd09883">
    <property type="entry name" value="PIN_VapC_PhoHL-ATPase"/>
    <property type="match status" value="1"/>
</dbReference>
<dbReference type="SMART" id="SM00670">
    <property type="entry name" value="PINc"/>
    <property type="match status" value="1"/>
</dbReference>
<dbReference type="RefSeq" id="WP_145360289.1">
    <property type="nucleotide sequence ID" value="NZ_CP036265.1"/>
</dbReference>
<reference evidence="7 8" key="1">
    <citation type="submission" date="2019-02" db="EMBL/GenBank/DDBJ databases">
        <title>Deep-cultivation of Planctomycetes and their phenomic and genomic characterization uncovers novel biology.</title>
        <authorList>
            <person name="Wiegand S."/>
            <person name="Jogler M."/>
            <person name="Boedeker C."/>
            <person name="Pinto D."/>
            <person name="Vollmers J."/>
            <person name="Rivas-Marin E."/>
            <person name="Kohn T."/>
            <person name="Peeters S.H."/>
            <person name="Heuer A."/>
            <person name="Rast P."/>
            <person name="Oberbeckmann S."/>
            <person name="Bunk B."/>
            <person name="Jeske O."/>
            <person name="Meyerdierks A."/>
            <person name="Storesund J.E."/>
            <person name="Kallscheuer N."/>
            <person name="Luecker S."/>
            <person name="Lage O.M."/>
            <person name="Pohl T."/>
            <person name="Merkel B.J."/>
            <person name="Hornburger P."/>
            <person name="Mueller R.-W."/>
            <person name="Bruemmer F."/>
            <person name="Labrenz M."/>
            <person name="Spormann A.M."/>
            <person name="Op den Camp H."/>
            <person name="Overmann J."/>
            <person name="Amann R."/>
            <person name="Jetten M.S.M."/>
            <person name="Mascher T."/>
            <person name="Medema M.H."/>
            <person name="Devos D.P."/>
            <person name="Kaster A.-K."/>
            <person name="Ovreas L."/>
            <person name="Rohde M."/>
            <person name="Galperin M.Y."/>
            <person name="Jogler C."/>
        </authorList>
    </citation>
    <scope>NUCLEOTIDE SEQUENCE [LARGE SCALE GENOMIC DNA]</scope>
    <source>
        <strain evidence="7 8">CA12</strain>
    </source>
</reference>
<evidence type="ECO:0000256" key="2">
    <source>
        <dbReference type="ARBA" id="ARBA00022741"/>
    </source>
</evidence>
<evidence type="ECO:0000256" key="4">
    <source>
        <dbReference type="ARBA" id="ARBA00046345"/>
    </source>
</evidence>
<feature type="region of interest" description="Disordered" evidence="5">
    <location>
        <begin position="1"/>
        <end position="54"/>
    </location>
</feature>
<evidence type="ECO:0000256" key="3">
    <source>
        <dbReference type="ARBA" id="ARBA00022840"/>
    </source>
</evidence>
<dbReference type="InterPro" id="IPR051451">
    <property type="entry name" value="PhoH2-like"/>
</dbReference>
<dbReference type="PANTHER" id="PTHR30473">
    <property type="entry name" value="PROTEIN PHOH"/>
    <property type="match status" value="1"/>
</dbReference>
<comment type="similarity">
    <text evidence="1">Belongs to the PhoH family.</text>
</comment>
<proteinExistence type="inferred from homology"/>
<dbReference type="Pfam" id="PF02562">
    <property type="entry name" value="PhoH"/>
    <property type="match status" value="1"/>
</dbReference>
<dbReference type="SUPFAM" id="SSF52540">
    <property type="entry name" value="P-loop containing nucleoside triphosphate hydrolases"/>
    <property type="match status" value="1"/>
</dbReference>
<evidence type="ECO:0000256" key="5">
    <source>
        <dbReference type="SAM" id="MobiDB-lite"/>
    </source>
</evidence>
<dbReference type="SUPFAM" id="SSF88723">
    <property type="entry name" value="PIN domain-like"/>
    <property type="match status" value="1"/>
</dbReference>
<dbReference type="EMBL" id="CP036265">
    <property type="protein sequence ID" value="QDT17415.1"/>
    <property type="molecule type" value="Genomic_DNA"/>
</dbReference>